<reference evidence="7 8" key="1">
    <citation type="journal article" date="2019" name="Int. J. Syst. Evol. Microbiol.">
        <title>The Global Catalogue of Microorganisms (GCM) 10K type strain sequencing project: providing services to taxonomists for standard genome sequencing and annotation.</title>
        <authorList>
            <consortium name="The Broad Institute Genomics Platform"/>
            <consortium name="The Broad Institute Genome Sequencing Center for Infectious Disease"/>
            <person name="Wu L."/>
            <person name="Ma J."/>
        </authorList>
    </citation>
    <scope>NUCLEOTIDE SEQUENCE [LARGE SCALE GENOMIC DNA]</scope>
    <source>
        <strain evidence="7 8">JCM 13850</strain>
    </source>
</reference>
<keyword evidence="4" id="KW-0804">Transcription</keyword>
<dbReference type="PANTHER" id="PTHR30346">
    <property type="entry name" value="TRANSCRIPTIONAL DUAL REGULATOR HCAR-RELATED"/>
    <property type="match status" value="1"/>
</dbReference>
<gene>
    <name evidence="7" type="ORF">GCM10009727_86890</name>
</gene>
<protein>
    <submittedName>
        <fullName evidence="7">LysR family transcriptional regulator</fullName>
    </submittedName>
</protein>
<proteinExistence type="inferred from homology"/>
<dbReference type="Gene3D" id="1.10.10.10">
    <property type="entry name" value="Winged helix-like DNA-binding domain superfamily/Winged helix DNA-binding domain"/>
    <property type="match status" value="1"/>
</dbReference>
<evidence type="ECO:0000256" key="2">
    <source>
        <dbReference type="ARBA" id="ARBA00023015"/>
    </source>
</evidence>
<dbReference type="EMBL" id="BAAAMR010000140">
    <property type="protein sequence ID" value="GAA2166874.1"/>
    <property type="molecule type" value="Genomic_DNA"/>
</dbReference>
<comment type="caution">
    <text evidence="7">The sequence shown here is derived from an EMBL/GenBank/DDBJ whole genome shotgun (WGS) entry which is preliminary data.</text>
</comment>
<dbReference type="PANTHER" id="PTHR30346:SF0">
    <property type="entry name" value="HCA OPERON TRANSCRIPTIONAL ACTIVATOR HCAR"/>
    <property type="match status" value="1"/>
</dbReference>
<evidence type="ECO:0000256" key="5">
    <source>
        <dbReference type="SAM" id="Phobius"/>
    </source>
</evidence>
<sequence length="343" mass="36956">MNGRMSKIDIRVAVIGVLIWSLVVNVVGHLTCFVAVAEELHFGRAAERLGMAQPPLSQRIQRLERELGVRLFDRSSRKVELTAPGRLLLEDARDILTRVDRVYSLAERARLGEVGTVRAGLPSDLGGPIVAALIAAFRDRRPDLRLDLRETGTAEQVRALSDGALDAGIVRHPCDSRGLGLGPMLGQPVGVLLPEDAGLAASPEVHLADLGGRDLVVFPREEAPGAYDEVLAACRRHGYAPPAVHEARHPQFALGLVLAGTAVALVPRTDDTAGVTWRPLVGEPLAWRTSCAWRRTRDAEHERAIADFTAVATEVLRREAGMAPLDGAPARRVVARPSSGFLA</sequence>
<dbReference type="InterPro" id="IPR005119">
    <property type="entry name" value="LysR_subst-bd"/>
</dbReference>
<dbReference type="Pfam" id="PF00126">
    <property type="entry name" value="HTH_1"/>
    <property type="match status" value="1"/>
</dbReference>
<dbReference type="SUPFAM" id="SSF53850">
    <property type="entry name" value="Periplasmic binding protein-like II"/>
    <property type="match status" value="1"/>
</dbReference>
<dbReference type="InterPro" id="IPR036388">
    <property type="entry name" value="WH-like_DNA-bd_sf"/>
</dbReference>
<dbReference type="Pfam" id="PF03466">
    <property type="entry name" value="LysR_substrate"/>
    <property type="match status" value="1"/>
</dbReference>
<feature type="transmembrane region" description="Helical" evidence="5">
    <location>
        <begin position="12"/>
        <end position="36"/>
    </location>
</feature>
<keyword evidence="5" id="KW-0472">Membrane</keyword>
<dbReference type="PROSITE" id="PS50931">
    <property type="entry name" value="HTH_LYSR"/>
    <property type="match status" value="1"/>
</dbReference>
<dbReference type="Proteomes" id="UP001501020">
    <property type="component" value="Unassembled WGS sequence"/>
</dbReference>
<keyword evidence="2" id="KW-0805">Transcription regulation</keyword>
<dbReference type="Gene3D" id="3.40.190.10">
    <property type="entry name" value="Periplasmic binding protein-like II"/>
    <property type="match status" value="2"/>
</dbReference>
<dbReference type="InterPro" id="IPR036390">
    <property type="entry name" value="WH_DNA-bd_sf"/>
</dbReference>
<dbReference type="CDD" id="cd08414">
    <property type="entry name" value="PBP2_LTTR_aromatics_like"/>
    <property type="match status" value="1"/>
</dbReference>
<keyword evidence="8" id="KW-1185">Reference proteome</keyword>
<accession>A0ABN3AHA2</accession>
<dbReference type="InterPro" id="IPR000847">
    <property type="entry name" value="LysR_HTH_N"/>
</dbReference>
<dbReference type="PRINTS" id="PR00039">
    <property type="entry name" value="HTHLYSR"/>
</dbReference>
<comment type="similarity">
    <text evidence="1">Belongs to the LysR transcriptional regulatory family.</text>
</comment>
<dbReference type="SUPFAM" id="SSF46785">
    <property type="entry name" value="Winged helix' DNA-binding domain"/>
    <property type="match status" value="1"/>
</dbReference>
<evidence type="ECO:0000313" key="8">
    <source>
        <dbReference type="Proteomes" id="UP001501020"/>
    </source>
</evidence>
<organism evidence="7 8">
    <name type="scientific">Actinomadura napierensis</name>
    <dbReference type="NCBI Taxonomy" id="267854"/>
    <lineage>
        <taxon>Bacteria</taxon>
        <taxon>Bacillati</taxon>
        <taxon>Actinomycetota</taxon>
        <taxon>Actinomycetes</taxon>
        <taxon>Streptosporangiales</taxon>
        <taxon>Thermomonosporaceae</taxon>
        <taxon>Actinomadura</taxon>
    </lineage>
</organism>
<keyword evidence="3" id="KW-0238">DNA-binding</keyword>
<evidence type="ECO:0000256" key="1">
    <source>
        <dbReference type="ARBA" id="ARBA00009437"/>
    </source>
</evidence>
<evidence type="ECO:0000256" key="3">
    <source>
        <dbReference type="ARBA" id="ARBA00023125"/>
    </source>
</evidence>
<keyword evidence="5" id="KW-1133">Transmembrane helix</keyword>
<evidence type="ECO:0000256" key="4">
    <source>
        <dbReference type="ARBA" id="ARBA00023163"/>
    </source>
</evidence>
<keyword evidence="5" id="KW-0812">Transmembrane</keyword>
<evidence type="ECO:0000259" key="6">
    <source>
        <dbReference type="PROSITE" id="PS50931"/>
    </source>
</evidence>
<evidence type="ECO:0000313" key="7">
    <source>
        <dbReference type="EMBL" id="GAA2166874.1"/>
    </source>
</evidence>
<feature type="domain" description="HTH lysR-type" evidence="6">
    <location>
        <begin position="29"/>
        <end position="82"/>
    </location>
</feature>
<name>A0ABN3AHA2_9ACTN</name>